<comment type="caution">
    <text evidence="2">The sequence shown here is derived from an EMBL/GenBank/DDBJ whole genome shotgun (WGS) entry which is preliminary data.</text>
</comment>
<dbReference type="InterPro" id="IPR051567">
    <property type="entry name" value="Unconventional_Myosin_ATPase"/>
</dbReference>
<evidence type="ECO:0000313" key="3">
    <source>
        <dbReference type="Proteomes" id="UP001476798"/>
    </source>
</evidence>
<proteinExistence type="predicted"/>
<dbReference type="EMBL" id="JAHRIO010011601">
    <property type="protein sequence ID" value="MEQ2162334.1"/>
    <property type="molecule type" value="Genomic_DNA"/>
</dbReference>
<dbReference type="Pfam" id="PF00784">
    <property type="entry name" value="MyTH4"/>
    <property type="match status" value="1"/>
</dbReference>
<dbReference type="Proteomes" id="UP001476798">
    <property type="component" value="Unassembled WGS sequence"/>
</dbReference>
<reference evidence="2 3" key="1">
    <citation type="submission" date="2021-06" db="EMBL/GenBank/DDBJ databases">
        <authorList>
            <person name="Palmer J.M."/>
        </authorList>
    </citation>
    <scope>NUCLEOTIDE SEQUENCE [LARGE SCALE GENOMIC DNA]</scope>
    <source>
        <strain evidence="2 3">GA_2019</strain>
        <tissue evidence="2">Muscle</tissue>
    </source>
</reference>
<keyword evidence="3" id="KW-1185">Reference proteome</keyword>
<gene>
    <name evidence="2" type="ORF">GOODEAATRI_018663</name>
</gene>
<dbReference type="InterPro" id="IPR038185">
    <property type="entry name" value="MyTH4_dom_sf"/>
</dbReference>
<evidence type="ECO:0000259" key="1">
    <source>
        <dbReference type="PROSITE" id="PS51016"/>
    </source>
</evidence>
<dbReference type="InterPro" id="IPR000857">
    <property type="entry name" value="MyTH4_dom"/>
</dbReference>
<evidence type="ECO:0000313" key="2">
    <source>
        <dbReference type="EMBL" id="MEQ2162334.1"/>
    </source>
</evidence>
<organism evidence="2 3">
    <name type="scientific">Goodea atripinnis</name>
    <dbReference type="NCBI Taxonomy" id="208336"/>
    <lineage>
        <taxon>Eukaryota</taxon>
        <taxon>Metazoa</taxon>
        <taxon>Chordata</taxon>
        <taxon>Craniata</taxon>
        <taxon>Vertebrata</taxon>
        <taxon>Euteleostomi</taxon>
        <taxon>Actinopterygii</taxon>
        <taxon>Neopterygii</taxon>
        <taxon>Teleostei</taxon>
        <taxon>Neoteleostei</taxon>
        <taxon>Acanthomorphata</taxon>
        <taxon>Ovalentaria</taxon>
        <taxon>Atherinomorphae</taxon>
        <taxon>Cyprinodontiformes</taxon>
        <taxon>Goodeidae</taxon>
        <taxon>Goodea</taxon>
    </lineage>
</organism>
<dbReference type="PROSITE" id="PS51016">
    <property type="entry name" value="MYTH4"/>
    <property type="match status" value="1"/>
</dbReference>
<feature type="domain" description="MyTH4" evidence="1">
    <location>
        <begin position="1"/>
        <end position="91"/>
    </location>
</feature>
<protein>
    <recommendedName>
        <fullName evidence="1">MyTH4 domain-containing protein</fullName>
    </recommendedName>
</protein>
<dbReference type="PANTHER" id="PTHR22692">
    <property type="entry name" value="MYOSIN VII, XV"/>
    <property type="match status" value="1"/>
</dbReference>
<dbReference type="PANTHER" id="PTHR22692:SF16">
    <property type="entry name" value="MYOSIN XVB"/>
    <property type="match status" value="1"/>
</dbReference>
<accession>A0ABV0MT78</accession>
<name>A0ABV0MT78_9TELE</name>
<dbReference type="Gene3D" id="1.25.40.530">
    <property type="entry name" value="MyTH4 domain"/>
    <property type="match status" value="1"/>
</dbReference>
<sequence>MDIGMLEIPAELSARLRSAADIGGWQDQILGNYIVEKGQNQPALRDEILVQLLYHTLDKKAELDSLRGWLLMACCLSAFTPSPVLDKTLLK</sequence>